<organism evidence="2 3">
    <name type="scientific">Streptomyces griseoloalbus</name>
    <dbReference type="NCBI Taxonomy" id="67303"/>
    <lineage>
        <taxon>Bacteria</taxon>
        <taxon>Bacillati</taxon>
        <taxon>Actinomycetota</taxon>
        <taxon>Actinomycetes</taxon>
        <taxon>Kitasatosporales</taxon>
        <taxon>Streptomycetaceae</taxon>
        <taxon>Streptomyces</taxon>
    </lineage>
</organism>
<keyword evidence="3" id="KW-1185">Reference proteome</keyword>
<proteinExistence type="predicted"/>
<reference evidence="2 3" key="1">
    <citation type="submission" date="2020-08" db="EMBL/GenBank/DDBJ databases">
        <title>Genomic Encyclopedia of Type Strains, Phase III (KMG-III): the genomes of soil and plant-associated and newly described type strains.</title>
        <authorList>
            <person name="Whitman W."/>
        </authorList>
    </citation>
    <scope>NUCLEOTIDE SEQUENCE [LARGE SCALE GENOMIC DNA]</scope>
    <source>
        <strain evidence="2 3">CECT 3226</strain>
    </source>
</reference>
<evidence type="ECO:0000313" key="3">
    <source>
        <dbReference type="Proteomes" id="UP000568022"/>
    </source>
</evidence>
<comment type="caution">
    <text evidence="2">The sequence shown here is derived from an EMBL/GenBank/DDBJ whole genome shotgun (WGS) entry which is preliminary data.</text>
</comment>
<feature type="region of interest" description="Disordered" evidence="1">
    <location>
        <begin position="1"/>
        <end position="22"/>
    </location>
</feature>
<evidence type="ECO:0000313" key="2">
    <source>
        <dbReference type="EMBL" id="MBB5125975.1"/>
    </source>
</evidence>
<protein>
    <submittedName>
        <fullName evidence="2">Uncharacterized protein</fullName>
    </submittedName>
</protein>
<gene>
    <name evidence="2" type="ORF">FHS32_002709</name>
</gene>
<feature type="compositionally biased region" description="Basic and acidic residues" evidence="1">
    <location>
        <begin position="9"/>
        <end position="22"/>
    </location>
</feature>
<dbReference type="EMBL" id="JACHJE010000005">
    <property type="protein sequence ID" value="MBB5125975.1"/>
    <property type="molecule type" value="Genomic_DNA"/>
</dbReference>
<dbReference type="AlphaFoldDB" id="A0A7W8F9A2"/>
<dbReference type="Proteomes" id="UP000568022">
    <property type="component" value="Unassembled WGS sequence"/>
</dbReference>
<evidence type="ECO:0000256" key="1">
    <source>
        <dbReference type="SAM" id="MobiDB-lite"/>
    </source>
</evidence>
<accession>A0A7W8F9A2</accession>
<name>A0A7W8F9A2_9ACTN</name>
<sequence>MVTTLRSEIVARHDRPLTGHDPAEVADLLGEMTTEPAHGHPRLAAAGDPLPARVIEEAGRALGTLVAQISDFVLP</sequence>